<sequence>MEDNTKVSSFISNMDRRKFIKRTSMAGMALTLPIDVFPSNLKSETIQFGLIADVHKDVMHDADERLLSFITAANKKKPDFILQLGDFCRPYDYNKSFMDIWNSFEGVKHHVLGNHDMDGGFTRDQARSFWNMPKNYYSFDKKGIHFIILDGNDPNPEPWSGYNRYIGKEQQEWLKNDLEQTNKPTIIFSHQSLELEYDGVANMGEIRSILENANKTAGFQKVLCCINGHTHTDFMTKIDGIYYVQINSASYRWVGGDHKVVRYSKEIDKKYEWIKYTIPYKDPLYTFVKIKNSKIIIEPRKSEFVGPGPEEMNLPKSLPNDPIVPTISKFVMKI</sequence>
<keyword evidence="3" id="KW-1185">Reference proteome</keyword>
<feature type="domain" description="Calcineurin-like phosphoesterase" evidence="1">
    <location>
        <begin position="48"/>
        <end position="232"/>
    </location>
</feature>
<dbReference type="InterPro" id="IPR051918">
    <property type="entry name" value="STPP_CPPED1"/>
</dbReference>
<dbReference type="Proteomes" id="UP000219048">
    <property type="component" value="Unassembled WGS sequence"/>
</dbReference>
<reference evidence="3" key="1">
    <citation type="submission" date="2017-09" db="EMBL/GenBank/DDBJ databases">
        <authorList>
            <person name="Varghese N."/>
            <person name="Submissions S."/>
        </authorList>
    </citation>
    <scope>NUCLEOTIDE SEQUENCE [LARGE SCALE GENOMIC DNA]</scope>
    <source>
        <strain evidence="3">DSM 25885</strain>
    </source>
</reference>
<accession>A0A285MTG2</accession>
<dbReference type="AlphaFoldDB" id="A0A285MTG2"/>
<dbReference type="PANTHER" id="PTHR43143">
    <property type="entry name" value="METALLOPHOSPHOESTERASE, CALCINEURIN SUPERFAMILY"/>
    <property type="match status" value="1"/>
</dbReference>
<dbReference type="EMBL" id="OBEH01000003">
    <property type="protein sequence ID" value="SNZ00472.1"/>
    <property type="molecule type" value="Genomic_DNA"/>
</dbReference>
<dbReference type="InterPro" id="IPR029052">
    <property type="entry name" value="Metallo-depent_PP-like"/>
</dbReference>
<evidence type="ECO:0000259" key="1">
    <source>
        <dbReference type="Pfam" id="PF00149"/>
    </source>
</evidence>
<dbReference type="RefSeq" id="WP_243396955.1">
    <property type="nucleotide sequence ID" value="NZ_OBEH01000003.1"/>
</dbReference>
<protein>
    <submittedName>
        <fullName evidence="2">Calcineurin-like phosphoesterase</fullName>
    </submittedName>
</protein>
<dbReference type="GO" id="GO:0016787">
    <property type="term" value="F:hydrolase activity"/>
    <property type="evidence" value="ECO:0007669"/>
    <property type="project" value="InterPro"/>
</dbReference>
<dbReference type="Gene3D" id="3.60.21.10">
    <property type="match status" value="1"/>
</dbReference>
<evidence type="ECO:0000313" key="2">
    <source>
        <dbReference type="EMBL" id="SNZ00472.1"/>
    </source>
</evidence>
<dbReference type="InterPro" id="IPR004843">
    <property type="entry name" value="Calcineurin-like_PHP"/>
</dbReference>
<evidence type="ECO:0000313" key="3">
    <source>
        <dbReference type="Proteomes" id="UP000219048"/>
    </source>
</evidence>
<organism evidence="2 3">
    <name type="scientific">Flagellimonas pacifica</name>
    <dbReference type="NCBI Taxonomy" id="1247520"/>
    <lineage>
        <taxon>Bacteria</taxon>
        <taxon>Pseudomonadati</taxon>
        <taxon>Bacteroidota</taxon>
        <taxon>Flavobacteriia</taxon>
        <taxon>Flavobacteriales</taxon>
        <taxon>Flavobacteriaceae</taxon>
        <taxon>Flagellimonas</taxon>
    </lineage>
</organism>
<dbReference type="SUPFAM" id="SSF56300">
    <property type="entry name" value="Metallo-dependent phosphatases"/>
    <property type="match status" value="1"/>
</dbReference>
<gene>
    <name evidence="2" type="ORF">SAMN06265377_2296</name>
</gene>
<name>A0A285MTG2_9FLAO</name>
<dbReference type="PANTHER" id="PTHR43143:SF1">
    <property type="entry name" value="SERINE_THREONINE-PROTEIN PHOSPHATASE CPPED1"/>
    <property type="match status" value="1"/>
</dbReference>
<dbReference type="Pfam" id="PF00149">
    <property type="entry name" value="Metallophos"/>
    <property type="match status" value="1"/>
</dbReference>
<proteinExistence type="predicted"/>